<dbReference type="PROSITE" id="PS00284">
    <property type="entry name" value="SERPIN"/>
    <property type="match status" value="1"/>
</dbReference>
<dbReference type="PANTHER" id="PTHR11461">
    <property type="entry name" value="SERINE PROTEASE INHIBITOR, SERPIN"/>
    <property type="match status" value="1"/>
</dbReference>
<accession>U5EVT1</accession>
<keyword evidence="4" id="KW-0646">Protease inhibitor</keyword>
<name>U5EVT1_9DIPT</name>
<evidence type="ECO:0000256" key="9">
    <source>
        <dbReference type="SAM" id="MobiDB-lite"/>
    </source>
</evidence>
<dbReference type="InterPro" id="IPR000215">
    <property type="entry name" value="Serpin_fam"/>
</dbReference>
<keyword evidence="7" id="KW-0325">Glycoprotein</keyword>
<evidence type="ECO:0000259" key="11">
    <source>
        <dbReference type="SMART" id="SM00093"/>
    </source>
</evidence>
<evidence type="ECO:0000256" key="8">
    <source>
        <dbReference type="RuleBase" id="RU000411"/>
    </source>
</evidence>
<comment type="similarity">
    <text evidence="2 8">Belongs to the serpin family.</text>
</comment>
<dbReference type="InterPro" id="IPR023796">
    <property type="entry name" value="Serpin_dom"/>
</dbReference>
<evidence type="ECO:0000256" key="7">
    <source>
        <dbReference type="ARBA" id="ARBA00023180"/>
    </source>
</evidence>
<evidence type="ECO:0000313" key="12">
    <source>
        <dbReference type="EMBL" id="JAB58143.1"/>
    </source>
</evidence>
<dbReference type="AlphaFoldDB" id="U5EVT1"/>
<dbReference type="InterPro" id="IPR042185">
    <property type="entry name" value="Serpin_sf_2"/>
</dbReference>
<dbReference type="GO" id="GO:0004867">
    <property type="term" value="F:serine-type endopeptidase inhibitor activity"/>
    <property type="evidence" value="ECO:0007669"/>
    <property type="project" value="UniProtKB-KW"/>
</dbReference>
<evidence type="ECO:0000256" key="4">
    <source>
        <dbReference type="ARBA" id="ARBA00022690"/>
    </source>
</evidence>
<evidence type="ECO:0000256" key="1">
    <source>
        <dbReference type="ARBA" id="ARBA00004613"/>
    </source>
</evidence>
<reference evidence="12" key="1">
    <citation type="journal article" date="2014" name="Insect Biochem. Mol. Biol.">
        <title>An insight into the sialome of the frog biting fly, Corethrella appendiculata.</title>
        <authorList>
            <person name="Ribeiro J.M.C."/>
            <person name="Chagas A.C."/>
            <person name="Pham V.M."/>
            <person name="Lounibos L.P."/>
            <person name="Calvo E."/>
        </authorList>
    </citation>
    <scope>NUCLEOTIDE SEQUENCE</scope>
    <source>
        <tissue evidence="12">Salivary glands</tissue>
    </source>
</reference>
<comment type="subcellular location">
    <subcellularLocation>
        <location evidence="1">Secreted</location>
    </subcellularLocation>
</comment>
<dbReference type="InterPro" id="IPR036186">
    <property type="entry name" value="Serpin_sf"/>
</dbReference>
<keyword evidence="6" id="KW-0722">Serine protease inhibitor</keyword>
<dbReference type="EMBL" id="GANO01001728">
    <property type="protein sequence ID" value="JAB58143.1"/>
    <property type="molecule type" value="mRNA"/>
</dbReference>
<feature type="region of interest" description="Disordered" evidence="9">
    <location>
        <begin position="176"/>
        <end position="199"/>
    </location>
</feature>
<protein>
    <submittedName>
        <fullName evidence="12">Putative salivary serpin</fullName>
    </submittedName>
</protein>
<dbReference type="PANTHER" id="PTHR11461:SF357">
    <property type="entry name" value="SERINE PROTEASE INHIBITOR 27A"/>
    <property type="match status" value="1"/>
</dbReference>
<feature type="compositionally biased region" description="Acidic residues" evidence="9">
    <location>
        <begin position="187"/>
        <end position="199"/>
    </location>
</feature>
<dbReference type="InterPro" id="IPR023795">
    <property type="entry name" value="Serpin_CS"/>
</dbReference>
<dbReference type="Pfam" id="PF00079">
    <property type="entry name" value="Serpin"/>
    <property type="match status" value="1"/>
</dbReference>
<feature type="compositionally biased region" description="Polar residues" evidence="9">
    <location>
        <begin position="114"/>
        <end position="127"/>
    </location>
</feature>
<keyword evidence="5 10" id="KW-0732">Signal</keyword>
<dbReference type="FunFam" id="2.30.39.10:FF:000030">
    <property type="entry name" value="Serpin 2"/>
    <property type="match status" value="1"/>
</dbReference>
<dbReference type="GO" id="GO:0005615">
    <property type="term" value="C:extracellular space"/>
    <property type="evidence" value="ECO:0007669"/>
    <property type="project" value="InterPro"/>
</dbReference>
<feature type="signal peptide" evidence="10">
    <location>
        <begin position="1"/>
        <end position="21"/>
    </location>
</feature>
<evidence type="ECO:0000256" key="10">
    <source>
        <dbReference type="SAM" id="SignalP"/>
    </source>
</evidence>
<dbReference type="InterPro" id="IPR042178">
    <property type="entry name" value="Serpin_sf_1"/>
</dbReference>
<sequence length="584" mass="66845">MNLLNKNIYCIILVTLVLVEGNDYVNYNKQNTPEPIFFPDGNGGISGIPNQNSILSVQNPLSQNTNSITPAATIYQSPEKPKVTIYQSSKTTARRPTEHVQSTTTSNFYFPQETASLPTTDLSTTMSKTDRPSRRPTDRNTTTTVKPTNRYTTTRLKPTITPIYQYQEITTTPNYIQKLPTSPTTNEQEDYDDFDGDDGSTDVYTPYTGPLIDEFDWKLVSKAMAEKNRNIFLSPFSIKVILMLLLESTGYRYGVGKATQTTTELEQILSNQPLHVVDEIYAKIFNSISQNTNTMYDIQIGTKIFVDSYIELYPEYLQLIEQRYSSSIDRLAFSNIKNAVATINSWVSGKTKGNIRELVDENFVSNTIMILVNAIYFKGIWVHQFPEFATRKFDFYSSNARKAEIDFMQNDIYLYYYESPELRAQIVRLPYRGERYSMLVVLPNPENTLRNMMPLINSRALQNVRRNLKLRRILIRFPKFKFDYMTDLNEIIRKVGIYTIFTENAELTYLTKNYKSVITKTRHKAGIIVDEKGSTAYAATAAGADRISAGVQFKADRPFLFFIEDEQNGALLFAGKVENPHQLQ</sequence>
<feature type="domain" description="Serpin" evidence="11">
    <location>
        <begin position="220"/>
        <end position="580"/>
    </location>
</feature>
<dbReference type="Gene3D" id="2.30.39.10">
    <property type="entry name" value="Alpha-1-antitrypsin, domain 1"/>
    <property type="match status" value="1"/>
</dbReference>
<dbReference type="Gene3D" id="3.30.497.10">
    <property type="entry name" value="Antithrombin, subunit I, domain 2"/>
    <property type="match status" value="1"/>
</dbReference>
<evidence type="ECO:0000256" key="5">
    <source>
        <dbReference type="ARBA" id="ARBA00022729"/>
    </source>
</evidence>
<feature type="compositionally biased region" description="Basic and acidic residues" evidence="9">
    <location>
        <begin position="128"/>
        <end position="138"/>
    </location>
</feature>
<proteinExistence type="evidence at transcript level"/>
<dbReference type="SMART" id="SM00093">
    <property type="entry name" value="SERPIN"/>
    <property type="match status" value="1"/>
</dbReference>
<feature type="chain" id="PRO_5004659773" evidence="10">
    <location>
        <begin position="22"/>
        <end position="584"/>
    </location>
</feature>
<feature type="region of interest" description="Disordered" evidence="9">
    <location>
        <begin position="114"/>
        <end position="146"/>
    </location>
</feature>
<keyword evidence="3" id="KW-0964">Secreted</keyword>
<evidence type="ECO:0000256" key="3">
    <source>
        <dbReference type="ARBA" id="ARBA00022525"/>
    </source>
</evidence>
<dbReference type="SUPFAM" id="SSF56574">
    <property type="entry name" value="Serpins"/>
    <property type="match status" value="1"/>
</dbReference>
<evidence type="ECO:0000256" key="2">
    <source>
        <dbReference type="ARBA" id="ARBA00009500"/>
    </source>
</evidence>
<feature type="compositionally biased region" description="Polar residues" evidence="9">
    <location>
        <begin position="176"/>
        <end position="186"/>
    </location>
</feature>
<evidence type="ECO:0000256" key="6">
    <source>
        <dbReference type="ARBA" id="ARBA00022900"/>
    </source>
</evidence>
<organism evidence="12">
    <name type="scientific">Corethrella appendiculata</name>
    <dbReference type="NCBI Taxonomy" id="1370023"/>
    <lineage>
        <taxon>Eukaryota</taxon>
        <taxon>Metazoa</taxon>
        <taxon>Ecdysozoa</taxon>
        <taxon>Arthropoda</taxon>
        <taxon>Hexapoda</taxon>
        <taxon>Insecta</taxon>
        <taxon>Pterygota</taxon>
        <taxon>Neoptera</taxon>
        <taxon>Endopterygota</taxon>
        <taxon>Diptera</taxon>
        <taxon>Nematocera</taxon>
        <taxon>Culicoidea</taxon>
        <taxon>Chaoboridae</taxon>
        <taxon>Corethrella</taxon>
    </lineage>
</organism>